<proteinExistence type="inferred from homology"/>
<dbReference type="PROSITE" id="PS51228">
    <property type="entry name" value="ACB_2"/>
    <property type="match status" value="1"/>
</dbReference>
<dbReference type="PRINTS" id="PR00689">
    <property type="entry name" value="ACOABINDINGP"/>
</dbReference>
<dbReference type="AlphaFoldDB" id="A0A8C8DAI7"/>
<gene>
    <name evidence="4" type="primary">LOC112240306</name>
</gene>
<dbReference type="SUPFAM" id="SSF47027">
    <property type="entry name" value="Acyl-CoA binding protein"/>
    <property type="match status" value="1"/>
</dbReference>
<comment type="similarity">
    <text evidence="1">Belongs to the ACBP family.</text>
</comment>
<evidence type="ECO:0000313" key="5">
    <source>
        <dbReference type="Proteomes" id="UP000694402"/>
    </source>
</evidence>
<dbReference type="PANTHER" id="PTHR23310:SF62">
    <property type="entry name" value="ACYL-COA BINDING PROTEIN 1, ISOFORM A"/>
    <property type="match status" value="1"/>
</dbReference>
<evidence type="ECO:0000313" key="4">
    <source>
        <dbReference type="Ensembl" id="ENSOTSP00005023860.2"/>
    </source>
</evidence>
<keyword evidence="2" id="KW-0446">Lipid-binding</keyword>
<dbReference type="Ensembl" id="ENSOTST00005025831.2">
    <property type="protein sequence ID" value="ENSOTSP00005023860.2"/>
    <property type="gene ID" value="ENSOTSG00005011315.2"/>
</dbReference>
<dbReference type="GO" id="GO:0000062">
    <property type="term" value="F:fatty-acyl-CoA binding"/>
    <property type="evidence" value="ECO:0007669"/>
    <property type="project" value="InterPro"/>
</dbReference>
<dbReference type="Gene3D" id="1.20.80.10">
    <property type="match status" value="1"/>
</dbReference>
<dbReference type="Pfam" id="PF00887">
    <property type="entry name" value="ACBP"/>
    <property type="match status" value="1"/>
</dbReference>
<name>A0A8C8DAI7_ONCTS</name>
<accession>A0A8C8DAI7</accession>
<reference evidence="4" key="1">
    <citation type="submission" date="2025-08" db="UniProtKB">
        <authorList>
            <consortium name="Ensembl"/>
        </authorList>
    </citation>
    <scope>IDENTIFICATION</scope>
</reference>
<protein>
    <submittedName>
        <fullName evidence="4">Diazepam binding inhibitor (GABA receptor modulator, acyl-CoA binding protein)</fullName>
    </submittedName>
</protein>
<dbReference type="PANTHER" id="PTHR23310">
    <property type="entry name" value="ACYL-COA-BINDING PROTEIN, ACBP"/>
    <property type="match status" value="1"/>
</dbReference>
<reference evidence="4" key="2">
    <citation type="submission" date="2025-09" db="UniProtKB">
        <authorList>
            <consortium name="Ensembl"/>
        </authorList>
    </citation>
    <scope>IDENTIFICATION</scope>
</reference>
<dbReference type="GO" id="GO:0006631">
    <property type="term" value="P:fatty acid metabolic process"/>
    <property type="evidence" value="ECO:0007669"/>
    <property type="project" value="TreeGrafter"/>
</dbReference>
<dbReference type="Proteomes" id="UP000694402">
    <property type="component" value="Unassembled WGS sequence"/>
</dbReference>
<keyword evidence="5" id="KW-1185">Reference proteome</keyword>
<organism evidence="4 5">
    <name type="scientific">Oncorhynchus tshawytscha</name>
    <name type="common">Chinook salmon</name>
    <name type="synonym">Salmo tshawytscha</name>
    <dbReference type="NCBI Taxonomy" id="74940"/>
    <lineage>
        <taxon>Eukaryota</taxon>
        <taxon>Metazoa</taxon>
        <taxon>Chordata</taxon>
        <taxon>Craniata</taxon>
        <taxon>Vertebrata</taxon>
        <taxon>Euteleostomi</taxon>
        <taxon>Actinopterygii</taxon>
        <taxon>Neopterygii</taxon>
        <taxon>Teleostei</taxon>
        <taxon>Protacanthopterygii</taxon>
        <taxon>Salmoniformes</taxon>
        <taxon>Salmonidae</taxon>
        <taxon>Salmoninae</taxon>
        <taxon>Oncorhynchus</taxon>
    </lineage>
</organism>
<dbReference type="InterPro" id="IPR014352">
    <property type="entry name" value="FERM/acyl-CoA-bd_prot_sf"/>
</dbReference>
<evidence type="ECO:0000259" key="3">
    <source>
        <dbReference type="PROSITE" id="PS51228"/>
    </source>
</evidence>
<evidence type="ECO:0000256" key="1">
    <source>
        <dbReference type="ARBA" id="ARBA00005567"/>
    </source>
</evidence>
<feature type="domain" description="ACB" evidence="3">
    <location>
        <begin position="106"/>
        <end position="191"/>
    </location>
</feature>
<sequence length="191" mass="21612">MGRLTRSLSSFAVLDLLMCESYIFLKNIFEFRTLPFARCLSASGTPALERLTLFRHGSAHSTVRLLPFSNDTVQEPVHHITDLTWEQQFSCACLADFNCIFCFPSIQVDFDKAAEEVKQLKAKPADVEMLRVYALFKQAKVGDVNTTCPGVLDFTGKAKWDAWEKEKGKSKEDARKEYIALVEELKGKYGV</sequence>
<dbReference type="InterPro" id="IPR000582">
    <property type="entry name" value="Acyl-CoA-binding_protein"/>
</dbReference>
<dbReference type="InterPro" id="IPR035984">
    <property type="entry name" value="Acyl-CoA-binding_sf"/>
</dbReference>
<dbReference type="CDD" id="cd00435">
    <property type="entry name" value="ACBP"/>
    <property type="match status" value="1"/>
</dbReference>
<dbReference type="GeneTree" id="ENSGT00940000154846"/>
<evidence type="ECO:0000256" key="2">
    <source>
        <dbReference type="ARBA" id="ARBA00023121"/>
    </source>
</evidence>